<dbReference type="GO" id="GO:0005929">
    <property type="term" value="C:cilium"/>
    <property type="evidence" value="ECO:0007669"/>
    <property type="project" value="GOC"/>
</dbReference>
<dbReference type="Gene3D" id="2.130.10.10">
    <property type="entry name" value="YVTN repeat-like/Quinoprotein amine dehydrogenase"/>
    <property type="match status" value="1"/>
</dbReference>
<feature type="compositionally biased region" description="Acidic residues" evidence="1">
    <location>
        <begin position="775"/>
        <end position="784"/>
    </location>
</feature>
<dbReference type="EMBL" id="BFEA01000176">
    <property type="protein sequence ID" value="GBG73059.1"/>
    <property type="molecule type" value="Genomic_DNA"/>
</dbReference>
<feature type="region of interest" description="Disordered" evidence="1">
    <location>
        <begin position="294"/>
        <end position="376"/>
    </location>
</feature>
<dbReference type="InterPro" id="IPR042505">
    <property type="entry name" value="DYNC2I1"/>
</dbReference>
<feature type="region of interest" description="Disordered" evidence="1">
    <location>
        <begin position="1000"/>
        <end position="1080"/>
    </location>
</feature>
<evidence type="ECO:0008006" key="4">
    <source>
        <dbReference type="Google" id="ProtNLM"/>
    </source>
</evidence>
<feature type="compositionally biased region" description="Gly residues" evidence="1">
    <location>
        <begin position="664"/>
        <end position="677"/>
    </location>
</feature>
<feature type="compositionally biased region" description="Basic and acidic residues" evidence="1">
    <location>
        <begin position="16"/>
        <end position="36"/>
    </location>
</feature>
<feature type="compositionally biased region" description="Low complexity" evidence="1">
    <location>
        <begin position="1057"/>
        <end position="1069"/>
    </location>
</feature>
<evidence type="ECO:0000313" key="2">
    <source>
        <dbReference type="EMBL" id="GBG73059.1"/>
    </source>
</evidence>
<organism evidence="2 3">
    <name type="scientific">Chara braunii</name>
    <name type="common">Braun's stonewort</name>
    <dbReference type="NCBI Taxonomy" id="69332"/>
    <lineage>
        <taxon>Eukaryota</taxon>
        <taxon>Viridiplantae</taxon>
        <taxon>Streptophyta</taxon>
        <taxon>Charophyceae</taxon>
        <taxon>Charales</taxon>
        <taxon>Characeae</taxon>
        <taxon>Chara</taxon>
    </lineage>
</organism>
<keyword evidence="3" id="KW-1185">Reference proteome</keyword>
<dbReference type="GO" id="GO:0045503">
    <property type="term" value="F:dynein light chain binding"/>
    <property type="evidence" value="ECO:0007669"/>
    <property type="project" value="InterPro"/>
</dbReference>
<proteinExistence type="predicted"/>
<feature type="compositionally biased region" description="Gly residues" evidence="1">
    <location>
        <begin position="186"/>
        <end position="196"/>
    </location>
</feature>
<dbReference type="AlphaFoldDB" id="A0A388KSP0"/>
<dbReference type="InterPro" id="IPR036322">
    <property type="entry name" value="WD40_repeat_dom_sf"/>
</dbReference>
<dbReference type="GO" id="GO:0005868">
    <property type="term" value="C:cytoplasmic dynein complex"/>
    <property type="evidence" value="ECO:0007669"/>
    <property type="project" value="InterPro"/>
</dbReference>
<feature type="region of interest" description="Disordered" evidence="1">
    <location>
        <begin position="1"/>
        <end position="112"/>
    </location>
</feature>
<dbReference type="Gramene" id="GBG73059">
    <property type="protein sequence ID" value="GBG73059"/>
    <property type="gene ID" value="CBR_g12776"/>
</dbReference>
<dbReference type="SUPFAM" id="SSF50978">
    <property type="entry name" value="WD40 repeat-like"/>
    <property type="match status" value="1"/>
</dbReference>
<accession>A0A388KSP0</accession>
<feature type="compositionally biased region" description="Acidic residues" evidence="1">
    <location>
        <begin position="294"/>
        <end position="326"/>
    </location>
</feature>
<dbReference type="PANTHER" id="PTHR16022:SF0">
    <property type="entry name" value="CYTOPLASMIC DYNEIN 2 INTERMEDIATE CHAIN 1"/>
    <property type="match status" value="1"/>
</dbReference>
<feature type="compositionally biased region" description="Acidic residues" evidence="1">
    <location>
        <begin position="50"/>
        <end position="68"/>
    </location>
</feature>
<feature type="compositionally biased region" description="Basic and acidic residues" evidence="1">
    <location>
        <begin position="961"/>
        <end position="977"/>
    </location>
</feature>
<evidence type="ECO:0000256" key="1">
    <source>
        <dbReference type="SAM" id="MobiDB-lite"/>
    </source>
</evidence>
<feature type="compositionally biased region" description="Basic residues" evidence="1">
    <location>
        <begin position="344"/>
        <end position="361"/>
    </location>
</feature>
<dbReference type="OrthoDB" id="2162425at2759"/>
<feature type="compositionally biased region" description="Gly residues" evidence="1">
    <location>
        <begin position="97"/>
        <end position="107"/>
    </location>
</feature>
<dbReference type="InterPro" id="IPR015943">
    <property type="entry name" value="WD40/YVTN_repeat-like_dom_sf"/>
</dbReference>
<feature type="region of interest" description="Disordered" evidence="1">
    <location>
        <begin position="956"/>
        <end position="980"/>
    </location>
</feature>
<dbReference type="PANTHER" id="PTHR16022">
    <property type="entry name" value="WD REPEAT DOMAIN 60"/>
    <property type="match status" value="1"/>
</dbReference>
<feature type="compositionally biased region" description="Basic and acidic residues" evidence="1">
    <location>
        <begin position="1006"/>
        <end position="1042"/>
    </location>
</feature>
<gene>
    <name evidence="2" type="ORF">CBR_g12776</name>
</gene>
<name>A0A388KSP0_CHABU</name>
<feature type="region of interest" description="Disordered" evidence="1">
    <location>
        <begin position="753"/>
        <end position="790"/>
    </location>
</feature>
<dbReference type="GO" id="GO:0045504">
    <property type="term" value="F:dynein heavy chain binding"/>
    <property type="evidence" value="ECO:0007669"/>
    <property type="project" value="InterPro"/>
</dbReference>
<feature type="region of interest" description="Disordered" evidence="1">
    <location>
        <begin position="497"/>
        <end position="534"/>
    </location>
</feature>
<feature type="region of interest" description="Disordered" evidence="1">
    <location>
        <begin position="417"/>
        <end position="446"/>
    </location>
</feature>
<feature type="compositionally biased region" description="Pro residues" evidence="1">
    <location>
        <begin position="504"/>
        <end position="529"/>
    </location>
</feature>
<sequence>MAISSAIGGGQAISKAEQEEKDGRSKEADQEEKNQEKEDDDLDDAHGYYDDDDFEDYDTDFETDEETADSSSEWRHDCQLLPSIDENPTDGRSAGDESGGGGEGIPGAGSHAGYEASWARLSAGGGGGYRKKILGACVVDSLSVAARAALRSVTAEALRQKEKDDPDHHQYQDQQRHDPTVAVVSRGGGGGGGGGKSRLRRILAVVKLEEVGGELFDLPPLSLHALYELGRGPALLRHVAATQTGDDADAASVQTEDISYGHVAVQCPDDLARSTAEEQAGAMAVDCRGVGDDEYEAEEEEEEMGEGEEEEVEEEEEEEEEGDGDGTEGGQSPSTVGWGDGERRRRKGGRRKRRRRRRRKGYGRENDVEDEEHDTVMSLKEEGRQIAILERERDYKSRLKVFLEKVELTWSTMLTKDKRKEGGEGAAGRRRPPPSLLTTSGRGINDKQREMEVSSCLNCTACVDLWWEPLLLGRRLMTVTLLDTRWCQVACAYSPPEKGVEEGSPPPPPPPPPPHTSPPFPPPPPPSLPSQPQSLSNQGCILMWDLWAVGAPQRVLICHGTPTCCLFVDCVEIETDNRRREVLIAGTCRGTLCLWDLSSDPKADTIAGGGVMMFDPELKIACERPTYITDADTEGNHVGPVLSVRLIRSGNQDDRSTGSQGDVALGGGGGGGGGGLISRGQIRQPGSSRLASLDGSGVVHIWMLVGIPRGYHDVAVGVGDADMGLRIGGKVRITHSASLNLAEWMRPTPPAVLHQARRGQQHHLSQVKKQGEGKDAEEEEEEEERQNRRTTCLAVLQASTGTDFLLGDDRGRCWRINSMKTHGTKRISSLAPRYYAEPDPDRTGANVVTSMSLSSHSDQLLAVGYGNGQCAVFSVDSSAPLIAWENACVGPVIAVRWSPVKPSTLFVVDGALSVLHVWDLMAADLSSPVASVSLTRVAGQADAAAADVQCTLNNKGVQTGGKEDNRKGKGGRFDLSGRPEPAAAAAAAARVFSFYVSSPRRRHHAAEHNVTHEDRYGEYGGDEHDHEGGEGRADGGDRDVGGRHQKGGGRIGREFHGASPASLAASDPSGGDGGKDSQSHRLAQCGRSDLAGNRQTDEEEDSWAGRLAAVGYFDGHVSVHLLSNPPTPLTTPPVQVSSDLTLKQALRMRRTVQSGTH</sequence>
<comment type="caution">
    <text evidence="2">The sequence shown here is derived from an EMBL/GenBank/DDBJ whole genome shotgun (WGS) entry which is preliminary data.</text>
</comment>
<feature type="compositionally biased region" description="Basic and acidic residues" evidence="1">
    <location>
        <begin position="158"/>
        <end position="179"/>
    </location>
</feature>
<protein>
    <recommendedName>
        <fullName evidence="4">WD repeat-containing protein 60</fullName>
    </recommendedName>
</protein>
<reference evidence="2 3" key="1">
    <citation type="journal article" date="2018" name="Cell">
        <title>The Chara Genome: Secondary Complexity and Implications for Plant Terrestrialization.</title>
        <authorList>
            <person name="Nishiyama T."/>
            <person name="Sakayama H."/>
            <person name="Vries J.D."/>
            <person name="Buschmann H."/>
            <person name="Saint-Marcoux D."/>
            <person name="Ullrich K.K."/>
            <person name="Haas F.B."/>
            <person name="Vanderstraeten L."/>
            <person name="Becker D."/>
            <person name="Lang D."/>
            <person name="Vosolsobe S."/>
            <person name="Rombauts S."/>
            <person name="Wilhelmsson P.K.I."/>
            <person name="Janitza P."/>
            <person name="Kern R."/>
            <person name="Heyl A."/>
            <person name="Rumpler F."/>
            <person name="Villalobos L.I.A.C."/>
            <person name="Clay J.M."/>
            <person name="Skokan R."/>
            <person name="Toyoda A."/>
            <person name="Suzuki Y."/>
            <person name="Kagoshima H."/>
            <person name="Schijlen E."/>
            <person name="Tajeshwar N."/>
            <person name="Catarino B."/>
            <person name="Hetherington A.J."/>
            <person name="Saltykova A."/>
            <person name="Bonnot C."/>
            <person name="Breuninger H."/>
            <person name="Symeonidi A."/>
            <person name="Radhakrishnan G.V."/>
            <person name="Van Nieuwerburgh F."/>
            <person name="Deforce D."/>
            <person name="Chang C."/>
            <person name="Karol K.G."/>
            <person name="Hedrich R."/>
            <person name="Ulvskov P."/>
            <person name="Glockner G."/>
            <person name="Delwiche C.F."/>
            <person name="Petrasek J."/>
            <person name="Van de Peer Y."/>
            <person name="Friml J."/>
            <person name="Beilby M."/>
            <person name="Dolan L."/>
            <person name="Kohara Y."/>
            <person name="Sugano S."/>
            <person name="Fujiyama A."/>
            <person name="Delaux P.-M."/>
            <person name="Quint M."/>
            <person name="TheiBen G."/>
            <person name="Hagemann M."/>
            <person name="Harholt J."/>
            <person name="Dunand C."/>
            <person name="Zachgo S."/>
            <person name="Langdale J."/>
            <person name="Maumus F."/>
            <person name="Straeten D.V.D."/>
            <person name="Gould S.B."/>
            <person name="Rensing S.A."/>
        </authorList>
    </citation>
    <scope>NUCLEOTIDE SEQUENCE [LARGE SCALE GENOMIC DNA]</scope>
    <source>
        <strain evidence="2 3">S276</strain>
    </source>
</reference>
<feature type="region of interest" description="Disordered" evidence="1">
    <location>
        <begin position="651"/>
        <end position="689"/>
    </location>
</feature>
<dbReference type="GO" id="GO:0042073">
    <property type="term" value="P:intraciliary transport"/>
    <property type="evidence" value="ECO:0007669"/>
    <property type="project" value="InterPro"/>
</dbReference>
<evidence type="ECO:0000313" key="3">
    <source>
        <dbReference type="Proteomes" id="UP000265515"/>
    </source>
</evidence>
<feature type="region of interest" description="Disordered" evidence="1">
    <location>
        <begin position="157"/>
        <end position="197"/>
    </location>
</feature>
<dbReference type="STRING" id="69332.A0A388KSP0"/>
<dbReference type="Proteomes" id="UP000265515">
    <property type="component" value="Unassembled WGS sequence"/>
</dbReference>